<dbReference type="RefSeq" id="WP_334578291.1">
    <property type="nucleotide sequence ID" value="NZ_JBEZVE010000012.1"/>
</dbReference>
<reference evidence="2 3" key="1">
    <citation type="submission" date="2024-06" db="EMBL/GenBank/DDBJ databases">
        <title>The Natural Products Discovery Center: Release of the First 8490 Sequenced Strains for Exploring Actinobacteria Biosynthetic Diversity.</title>
        <authorList>
            <person name="Kalkreuter E."/>
            <person name="Kautsar S.A."/>
            <person name="Yang D."/>
            <person name="Bader C.D."/>
            <person name="Teijaro C.N."/>
            <person name="Fluegel L."/>
            <person name="Davis C.M."/>
            <person name="Simpson J.R."/>
            <person name="Lauterbach L."/>
            <person name="Steele A.D."/>
            <person name="Gui C."/>
            <person name="Meng S."/>
            <person name="Li G."/>
            <person name="Viehrig K."/>
            <person name="Ye F."/>
            <person name="Su P."/>
            <person name="Kiefer A.F."/>
            <person name="Nichols A."/>
            <person name="Cepeda A.J."/>
            <person name="Yan W."/>
            <person name="Fan B."/>
            <person name="Jiang Y."/>
            <person name="Adhikari A."/>
            <person name="Zheng C.-J."/>
            <person name="Schuster L."/>
            <person name="Cowan T.M."/>
            <person name="Smanski M.J."/>
            <person name="Chevrette M.G."/>
            <person name="De Carvalho L.P.S."/>
            <person name="Shen B."/>
        </authorList>
    </citation>
    <scope>NUCLEOTIDE SEQUENCE [LARGE SCALE GENOMIC DNA]</scope>
    <source>
        <strain evidence="2 3">NPDC033843</strain>
    </source>
</reference>
<dbReference type="SUPFAM" id="SSF53067">
    <property type="entry name" value="Actin-like ATPase domain"/>
    <property type="match status" value="1"/>
</dbReference>
<dbReference type="PANTHER" id="PTHR18964:SF173">
    <property type="entry name" value="GLUCOKINASE"/>
    <property type="match status" value="1"/>
</dbReference>
<evidence type="ECO:0000313" key="3">
    <source>
        <dbReference type="Proteomes" id="UP001550739"/>
    </source>
</evidence>
<comment type="similarity">
    <text evidence="1">Belongs to the ROK (NagC/XylR) family.</text>
</comment>
<organism evidence="2 3">
    <name type="scientific">Streptomyces sp. 900129855</name>
    <dbReference type="NCBI Taxonomy" id="3155129"/>
    <lineage>
        <taxon>Bacteria</taxon>
        <taxon>Bacillati</taxon>
        <taxon>Actinomycetota</taxon>
        <taxon>Actinomycetes</taxon>
        <taxon>Kitasatosporales</taxon>
        <taxon>Streptomycetaceae</taxon>
        <taxon>Streptomyces</taxon>
    </lineage>
</organism>
<name>A0ABV2ZLT6_9ACTN</name>
<accession>A0ABV2ZLT6</accession>
<protein>
    <submittedName>
        <fullName evidence="2">ROK family protein</fullName>
    </submittedName>
</protein>
<sequence>MRHAAVGVDIGGTKLLMLAEGQELEAPIARRLATGPSAEPAEIEAAVRAFLADNSLQPTALGIAVPGLVEKGQVKISDVLPQLAGWEGLHIDGTPPLLVNDIRGALAQESSGLSSSSSAAVIVCGTAVGSAYLCEGRVVRGSRGWAGEIGSMPVPTPQGVKRLDDLAGGAAIVRAAGEQPERIHAALAAGDPRTRRIVNAAGEAFGLAIASLVNILNPDVVRIAGGTLGYAGYWDTAVTTARTHALPELWEVCSVDRIHATELVVARGAMRLATAAADGRAWVEQYV</sequence>
<proteinExistence type="inferred from homology"/>
<gene>
    <name evidence="2" type="ORF">AB0E89_23745</name>
</gene>
<dbReference type="EMBL" id="JBEZVE010000012">
    <property type="protein sequence ID" value="MEU3783523.1"/>
    <property type="molecule type" value="Genomic_DNA"/>
</dbReference>
<dbReference type="InterPro" id="IPR043129">
    <property type="entry name" value="ATPase_NBD"/>
</dbReference>
<dbReference type="Proteomes" id="UP001550739">
    <property type="component" value="Unassembled WGS sequence"/>
</dbReference>
<comment type="caution">
    <text evidence="2">The sequence shown here is derived from an EMBL/GenBank/DDBJ whole genome shotgun (WGS) entry which is preliminary data.</text>
</comment>
<evidence type="ECO:0000256" key="1">
    <source>
        <dbReference type="ARBA" id="ARBA00006479"/>
    </source>
</evidence>
<dbReference type="InterPro" id="IPR000600">
    <property type="entry name" value="ROK"/>
</dbReference>
<dbReference type="Pfam" id="PF00480">
    <property type="entry name" value="ROK"/>
    <property type="match status" value="1"/>
</dbReference>
<evidence type="ECO:0000313" key="2">
    <source>
        <dbReference type="EMBL" id="MEU3783523.1"/>
    </source>
</evidence>
<dbReference type="PANTHER" id="PTHR18964">
    <property type="entry name" value="ROK (REPRESSOR, ORF, KINASE) FAMILY"/>
    <property type="match status" value="1"/>
</dbReference>
<dbReference type="Gene3D" id="3.30.420.40">
    <property type="match status" value="2"/>
</dbReference>
<keyword evidence="3" id="KW-1185">Reference proteome</keyword>